<dbReference type="PROSITE" id="PS51257">
    <property type="entry name" value="PROKAR_LIPOPROTEIN"/>
    <property type="match status" value="1"/>
</dbReference>
<evidence type="ECO:0000313" key="1">
    <source>
        <dbReference type="EMBL" id="KAF6074877.1"/>
    </source>
</evidence>
<protein>
    <submittedName>
        <fullName evidence="1">Uncharacterized protein</fullName>
    </submittedName>
</protein>
<accession>A0A833YBJ4</accession>
<name>A0A833YBJ4_9CHIR</name>
<dbReference type="Proteomes" id="UP000664940">
    <property type="component" value="Unassembled WGS sequence"/>
</dbReference>
<comment type="caution">
    <text evidence="1">The sequence shown here is derived from an EMBL/GenBank/DDBJ whole genome shotgun (WGS) entry which is preliminary data.</text>
</comment>
<organism evidence="1 2">
    <name type="scientific">Phyllostomus discolor</name>
    <name type="common">pale spear-nosed bat</name>
    <dbReference type="NCBI Taxonomy" id="89673"/>
    <lineage>
        <taxon>Eukaryota</taxon>
        <taxon>Metazoa</taxon>
        <taxon>Chordata</taxon>
        <taxon>Craniata</taxon>
        <taxon>Vertebrata</taxon>
        <taxon>Euteleostomi</taxon>
        <taxon>Mammalia</taxon>
        <taxon>Eutheria</taxon>
        <taxon>Laurasiatheria</taxon>
        <taxon>Chiroptera</taxon>
        <taxon>Yangochiroptera</taxon>
        <taxon>Phyllostomidae</taxon>
        <taxon>Phyllostominae</taxon>
        <taxon>Phyllostomus</taxon>
    </lineage>
</organism>
<dbReference type="AlphaFoldDB" id="A0A833YBJ4"/>
<reference evidence="1 2" key="1">
    <citation type="journal article" date="2020" name="Nature">
        <title>Six reference-quality genomes reveal evolution of bat adaptations.</title>
        <authorList>
            <person name="Jebb D."/>
            <person name="Huang Z."/>
            <person name="Pippel M."/>
            <person name="Hughes G.M."/>
            <person name="Lavrichenko K."/>
            <person name="Devanna P."/>
            <person name="Winkler S."/>
            <person name="Jermiin L.S."/>
            <person name="Skirmuntt E.C."/>
            <person name="Katzourakis A."/>
            <person name="Burkitt-Gray L."/>
            <person name="Ray D.A."/>
            <person name="Sullivan K.A.M."/>
            <person name="Roscito J.G."/>
            <person name="Kirilenko B.M."/>
            <person name="Davalos L.M."/>
            <person name="Corthals A.P."/>
            <person name="Power M.L."/>
            <person name="Jones G."/>
            <person name="Ransome R.D."/>
            <person name="Dechmann D.K.N."/>
            <person name="Locatelli A.G."/>
            <person name="Puechmaille S.J."/>
            <person name="Fedrigo O."/>
            <person name="Jarvis E.D."/>
            <person name="Hiller M."/>
            <person name="Vernes S.C."/>
            <person name="Myers E.W."/>
            <person name="Teeling E.C."/>
        </authorList>
    </citation>
    <scope>NUCLEOTIDE SEQUENCE [LARGE SCALE GENOMIC DNA]</scope>
    <source>
        <strain evidence="1">Bat1K_MPI-CBG_1</strain>
    </source>
</reference>
<proteinExistence type="predicted"/>
<dbReference type="EMBL" id="JABVXQ010000015">
    <property type="protein sequence ID" value="KAF6074877.1"/>
    <property type="molecule type" value="Genomic_DNA"/>
</dbReference>
<evidence type="ECO:0000313" key="2">
    <source>
        <dbReference type="Proteomes" id="UP000664940"/>
    </source>
</evidence>
<sequence length="187" mass="19412">MCTCREEQVPSLTLACGCKGSSPQAPRSGPDRLPLSHLTHAPLSSSPCASSLSMASFTGLVSTERQGAIALCMLEKMLGKGGTLTHPSPQPSVPPQLSPHGSLSKCASEGPCLKTYTQPQIPSLPSPKAKLAPPHLGGAVTQESVRVCHVCVQGHVGARPGYSTPRACGHIQPRSGNPLQSFCLTFP</sequence>
<gene>
    <name evidence="1" type="ORF">HJG60_009300</name>
</gene>